<name>A0A396GW06_MEDTR</name>
<comment type="caution">
    <text evidence="1">The sequence shown here is derived from an EMBL/GenBank/DDBJ whole genome shotgun (WGS) entry which is preliminary data.</text>
</comment>
<dbReference type="EMBL" id="PSQE01000008">
    <property type="protein sequence ID" value="RHN42797.1"/>
    <property type="molecule type" value="Genomic_DNA"/>
</dbReference>
<gene>
    <name evidence="1" type="ORF">MtrunA17_Chr8g0380841</name>
</gene>
<dbReference type="AlphaFoldDB" id="A0A396GW06"/>
<organism evidence="1 2">
    <name type="scientific">Medicago truncatula</name>
    <name type="common">Barrel medic</name>
    <name type="synonym">Medicago tribuloides</name>
    <dbReference type="NCBI Taxonomy" id="3880"/>
    <lineage>
        <taxon>Eukaryota</taxon>
        <taxon>Viridiplantae</taxon>
        <taxon>Streptophyta</taxon>
        <taxon>Embryophyta</taxon>
        <taxon>Tracheophyta</taxon>
        <taxon>Spermatophyta</taxon>
        <taxon>Magnoliopsida</taxon>
        <taxon>eudicotyledons</taxon>
        <taxon>Gunneridae</taxon>
        <taxon>Pentapetalae</taxon>
        <taxon>rosids</taxon>
        <taxon>fabids</taxon>
        <taxon>Fabales</taxon>
        <taxon>Fabaceae</taxon>
        <taxon>Papilionoideae</taxon>
        <taxon>50 kb inversion clade</taxon>
        <taxon>NPAAA clade</taxon>
        <taxon>Hologalegina</taxon>
        <taxon>IRL clade</taxon>
        <taxon>Trifolieae</taxon>
        <taxon>Medicago</taxon>
    </lineage>
</organism>
<dbReference type="Gramene" id="rna49285">
    <property type="protein sequence ID" value="RHN42797.1"/>
    <property type="gene ID" value="gene49285"/>
</dbReference>
<evidence type="ECO:0000313" key="2">
    <source>
        <dbReference type="Proteomes" id="UP000265566"/>
    </source>
</evidence>
<evidence type="ECO:0000313" key="1">
    <source>
        <dbReference type="EMBL" id="RHN42797.1"/>
    </source>
</evidence>
<reference evidence="2" key="1">
    <citation type="journal article" date="2018" name="Nat. Plants">
        <title>Whole-genome landscape of Medicago truncatula symbiotic genes.</title>
        <authorList>
            <person name="Pecrix Y."/>
            <person name="Staton S.E."/>
            <person name="Sallet E."/>
            <person name="Lelandais-Briere C."/>
            <person name="Moreau S."/>
            <person name="Carrere S."/>
            <person name="Blein T."/>
            <person name="Jardinaud M.F."/>
            <person name="Latrasse D."/>
            <person name="Zouine M."/>
            <person name="Zahm M."/>
            <person name="Kreplak J."/>
            <person name="Mayjonade B."/>
            <person name="Satge C."/>
            <person name="Perez M."/>
            <person name="Cauet S."/>
            <person name="Marande W."/>
            <person name="Chantry-Darmon C."/>
            <person name="Lopez-Roques C."/>
            <person name="Bouchez O."/>
            <person name="Berard A."/>
            <person name="Debelle F."/>
            <person name="Munos S."/>
            <person name="Bendahmane A."/>
            <person name="Berges H."/>
            <person name="Niebel A."/>
            <person name="Buitink J."/>
            <person name="Frugier F."/>
            <person name="Benhamed M."/>
            <person name="Crespi M."/>
            <person name="Gouzy J."/>
            <person name="Gamas P."/>
        </authorList>
    </citation>
    <scope>NUCLEOTIDE SEQUENCE [LARGE SCALE GENOMIC DNA]</scope>
    <source>
        <strain evidence="2">cv. Jemalong A17</strain>
    </source>
</reference>
<protein>
    <submittedName>
        <fullName evidence="1">Uncharacterized protein</fullName>
    </submittedName>
</protein>
<dbReference type="Proteomes" id="UP000265566">
    <property type="component" value="Chromosome 8"/>
</dbReference>
<accession>A0A396GW06</accession>
<sequence>MIELLLVRVHVVYSILKSIVVEGVMKTLLPVCLQTTLTFLNKFVLQHIALLMMMQLV</sequence>
<proteinExistence type="predicted"/>